<dbReference type="Gene3D" id="3.40.50.10380">
    <property type="entry name" value="Malic enzyme, N-terminal domain"/>
    <property type="match status" value="1"/>
</dbReference>
<dbReference type="InterPro" id="IPR012301">
    <property type="entry name" value="Malic_N_dom"/>
</dbReference>
<gene>
    <name evidence="5" type="ORF">GCM10007981_08850</name>
</gene>
<evidence type="ECO:0000259" key="3">
    <source>
        <dbReference type="SMART" id="SM00919"/>
    </source>
</evidence>
<accession>A0A830GW69</accession>
<dbReference type="Proteomes" id="UP000610960">
    <property type="component" value="Unassembled WGS sequence"/>
</dbReference>
<dbReference type="GO" id="GO:0016616">
    <property type="term" value="F:oxidoreductase activity, acting on the CH-OH group of donors, NAD or NADP as acceptor"/>
    <property type="evidence" value="ECO:0007669"/>
    <property type="project" value="InterPro"/>
</dbReference>
<evidence type="ECO:0000256" key="1">
    <source>
        <dbReference type="ARBA" id="ARBA00008785"/>
    </source>
</evidence>
<dbReference type="GO" id="GO:0051287">
    <property type="term" value="F:NAD binding"/>
    <property type="evidence" value="ECO:0007669"/>
    <property type="project" value="InterPro"/>
</dbReference>
<dbReference type="Pfam" id="PF03949">
    <property type="entry name" value="Malic_M"/>
    <property type="match status" value="1"/>
</dbReference>
<proteinExistence type="inferred from homology"/>
<name>A0A830GW69_9CREN</name>
<dbReference type="Pfam" id="PF00390">
    <property type="entry name" value="malic"/>
    <property type="match status" value="1"/>
</dbReference>
<dbReference type="AlphaFoldDB" id="A0A830GW69"/>
<dbReference type="PANTHER" id="PTHR43237:SF4">
    <property type="entry name" value="NADP-DEPENDENT MALIC ENZYME"/>
    <property type="match status" value="1"/>
</dbReference>
<dbReference type="SUPFAM" id="SSF51735">
    <property type="entry name" value="NAD(P)-binding Rossmann-fold domains"/>
    <property type="match status" value="1"/>
</dbReference>
<dbReference type="Gene3D" id="3.40.50.720">
    <property type="entry name" value="NAD(P)-binding Rossmann-like Domain"/>
    <property type="match status" value="1"/>
</dbReference>
<feature type="domain" description="Malic enzyme N-terminal" evidence="4">
    <location>
        <begin position="21"/>
        <end position="154"/>
    </location>
</feature>
<comment type="similarity">
    <text evidence="1">Belongs to the malic enzymes family.</text>
</comment>
<dbReference type="InterPro" id="IPR045213">
    <property type="entry name" value="Malic_NAD-bd_bact_type"/>
</dbReference>
<dbReference type="InterPro" id="IPR012302">
    <property type="entry name" value="Malic_NAD-bd"/>
</dbReference>
<dbReference type="CDD" id="cd05311">
    <property type="entry name" value="NAD_bind_2_malic_enz"/>
    <property type="match status" value="1"/>
</dbReference>
<evidence type="ECO:0000259" key="4">
    <source>
        <dbReference type="SMART" id="SM01274"/>
    </source>
</evidence>
<dbReference type="PIRSF" id="PIRSF000106">
    <property type="entry name" value="ME"/>
    <property type="match status" value="1"/>
</dbReference>
<protein>
    <submittedName>
        <fullName evidence="5">Malate dehydrogenase</fullName>
    </submittedName>
</protein>
<dbReference type="PANTHER" id="PTHR43237">
    <property type="entry name" value="NADP-DEPENDENT MALIC ENZYME"/>
    <property type="match status" value="1"/>
</dbReference>
<evidence type="ECO:0000256" key="2">
    <source>
        <dbReference type="ARBA" id="ARBA00023002"/>
    </source>
</evidence>
<dbReference type="InterPro" id="IPR037062">
    <property type="entry name" value="Malic_N_dom_sf"/>
</dbReference>
<reference evidence="5" key="1">
    <citation type="journal article" date="2014" name="Int. J. Syst. Evol. Microbiol.">
        <title>Complete genome sequence of Corynebacterium casei LMG S-19264T (=DSM 44701T), isolated from a smear-ripened cheese.</title>
        <authorList>
            <consortium name="US DOE Joint Genome Institute (JGI-PGF)"/>
            <person name="Walter F."/>
            <person name="Albersmeier A."/>
            <person name="Kalinowski J."/>
            <person name="Ruckert C."/>
        </authorList>
    </citation>
    <scope>NUCLEOTIDE SEQUENCE</scope>
    <source>
        <strain evidence="5">JCM 10088</strain>
    </source>
</reference>
<organism evidence="5 6">
    <name type="scientific">Thermocladium modestius</name>
    <dbReference type="NCBI Taxonomy" id="62609"/>
    <lineage>
        <taxon>Archaea</taxon>
        <taxon>Thermoproteota</taxon>
        <taxon>Thermoprotei</taxon>
        <taxon>Thermoproteales</taxon>
        <taxon>Thermoproteaceae</taxon>
        <taxon>Thermocladium</taxon>
    </lineage>
</organism>
<dbReference type="SMART" id="SM01274">
    <property type="entry name" value="malic"/>
    <property type="match status" value="1"/>
</dbReference>
<dbReference type="InterPro" id="IPR046346">
    <property type="entry name" value="Aminoacid_DH-like_N_sf"/>
</dbReference>
<feature type="domain" description="Malic enzyme NAD-binding" evidence="3">
    <location>
        <begin position="166"/>
        <end position="398"/>
    </location>
</feature>
<evidence type="ECO:0000313" key="5">
    <source>
        <dbReference type="EMBL" id="GGP20503.1"/>
    </source>
</evidence>
<keyword evidence="2" id="KW-0560">Oxidoreductase</keyword>
<evidence type="ECO:0000313" key="6">
    <source>
        <dbReference type="Proteomes" id="UP000610960"/>
    </source>
</evidence>
<keyword evidence="6" id="KW-1185">Reference proteome</keyword>
<reference evidence="5" key="2">
    <citation type="submission" date="2020-09" db="EMBL/GenBank/DDBJ databases">
        <authorList>
            <person name="Sun Q."/>
            <person name="Ohkuma M."/>
        </authorList>
    </citation>
    <scope>NUCLEOTIDE SEQUENCE</scope>
    <source>
        <strain evidence="5">JCM 10088</strain>
    </source>
</reference>
<dbReference type="EMBL" id="BMNL01000002">
    <property type="protein sequence ID" value="GGP20503.1"/>
    <property type="molecule type" value="Genomic_DNA"/>
</dbReference>
<comment type="caution">
    <text evidence="5">The sequence shown here is derived from an EMBL/GenBank/DDBJ whole genome shotgun (WGS) entry which is preliminary data.</text>
</comment>
<dbReference type="InterPro" id="IPR036291">
    <property type="entry name" value="NAD(P)-bd_dom_sf"/>
</dbReference>
<dbReference type="OrthoDB" id="45556at2157"/>
<dbReference type="InterPro" id="IPR001891">
    <property type="entry name" value="Malic_OxRdtase"/>
</dbReference>
<dbReference type="RefSeq" id="WP_188596217.1">
    <property type="nucleotide sequence ID" value="NZ_BMNL01000002.1"/>
</dbReference>
<dbReference type="SMART" id="SM00919">
    <property type="entry name" value="Malic_M"/>
    <property type="match status" value="1"/>
</dbReference>
<dbReference type="SUPFAM" id="SSF53223">
    <property type="entry name" value="Aminoacid dehydrogenase-like, N-terminal domain"/>
    <property type="match status" value="1"/>
</dbReference>
<sequence length="448" mass="49181">MSADKTKSWYKVSIEVAKLFGGKISAIPKVPVTNLQDFSIYYTPGVAGVSLEIAKDPDKSFDLTWRWNAIVVLTDGTRVLGLGKVGPEAAMPVMEGKALIYKYLGGVDAIPMPIRAKTQEEFVQVAKAIEPAFGGINLEDIESPKCFYLLDTLRKELAIPVWHDDQQGTAGASLAGLYNALKLTNRRIEDTTIVLYGAGASNIATARLLMTAGAKPGNIILVDSKGPLHAERDDMDHLMLSHPWKYDLALKTNSRRAKTMEEAVSGADVLIAASTPGPGVVKKEWVRAMNKDAIVFLLANPVPEMWPWEAKEAGARIVATGRSDYPNQVNNSLIFPAVFRGALDVRARTITDEMIIAVSQELARYAEERGINEDYIIPSMTEWEIYPRAAAAAAVKAVEVGVARRSTTRNEEYERAKNIINSSRNSLDQLMKIGLIKQIPEELLVEVK</sequence>
<dbReference type="GO" id="GO:0004470">
    <property type="term" value="F:malic enzyme activity"/>
    <property type="evidence" value="ECO:0007669"/>
    <property type="project" value="InterPro"/>
</dbReference>
<dbReference type="InterPro" id="IPR051674">
    <property type="entry name" value="Malate_Decarboxylase"/>
</dbReference>